<dbReference type="Proteomes" id="UP000065807">
    <property type="component" value="Chromosome"/>
</dbReference>
<dbReference type="PANTHER" id="PTHR30502:SF0">
    <property type="entry name" value="PHOSPHOENOLPYRUVATE CARBOXYLASE FAMILY PROTEIN"/>
    <property type="match status" value="1"/>
</dbReference>
<evidence type="ECO:0000256" key="1">
    <source>
        <dbReference type="ARBA" id="ARBA00005568"/>
    </source>
</evidence>
<keyword evidence="3" id="KW-0456">Lyase</keyword>
<dbReference type="InterPro" id="IPR050251">
    <property type="entry name" value="HpcH-HpaI_aldolase"/>
</dbReference>
<evidence type="ECO:0000256" key="2">
    <source>
        <dbReference type="ARBA" id="ARBA00022723"/>
    </source>
</evidence>
<sequence length="259" mass="27333">MGNRVKERLKQGLPSVGNWINIPSPAVAELLAGHGMDWLLVDTEHCPTDYETIENLLRAMRGTEVVPLVRVAGNDPVLIKKALDRGALGVLVPLVNSAEEAAAAVAAAKYPPEGIRGVAGTRASRYGADLRAYFASWNQDVLVAVQVETRQALEQVEAIAAVPGVDVVFIGPNDLSANLGVFQQYDHPAFAEAVARVLRATRAHGVAAGYMASDSASVLAKIEEGFTFVSAGSDTRLLSAAAAATYGAIERGLGERGFR</sequence>
<dbReference type="STRING" id="1555112.LIP_1979"/>
<feature type="domain" description="HpcH/HpaI aldolase/citrate lyase" evidence="4">
    <location>
        <begin position="18"/>
        <end position="239"/>
    </location>
</feature>
<dbReference type="EMBL" id="AP014924">
    <property type="protein sequence ID" value="BAS27820.1"/>
    <property type="molecule type" value="Genomic_DNA"/>
</dbReference>
<evidence type="ECO:0000259" key="4">
    <source>
        <dbReference type="Pfam" id="PF03328"/>
    </source>
</evidence>
<evidence type="ECO:0000313" key="5">
    <source>
        <dbReference type="EMBL" id="BAS27820.1"/>
    </source>
</evidence>
<comment type="similarity">
    <text evidence="1">Belongs to the HpcH/HpaI aldolase family.</text>
</comment>
<proteinExistence type="inferred from homology"/>
<dbReference type="GO" id="GO:0005737">
    <property type="term" value="C:cytoplasm"/>
    <property type="evidence" value="ECO:0007669"/>
    <property type="project" value="TreeGrafter"/>
</dbReference>
<dbReference type="OrthoDB" id="86160at2"/>
<keyword evidence="6" id="KW-1185">Reference proteome</keyword>
<accession>A0A0K2SL43</accession>
<dbReference type="InterPro" id="IPR005000">
    <property type="entry name" value="Aldolase/citrate-lyase_domain"/>
</dbReference>
<dbReference type="PANTHER" id="PTHR30502">
    <property type="entry name" value="2-KETO-3-DEOXY-L-RHAMNONATE ALDOLASE"/>
    <property type="match status" value="1"/>
</dbReference>
<dbReference type="GO" id="GO:0046872">
    <property type="term" value="F:metal ion binding"/>
    <property type="evidence" value="ECO:0007669"/>
    <property type="project" value="UniProtKB-KW"/>
</dbReference>
<evidence type="ECO:0000313" key="6">
    <source>
        <dbReference type="Proteomes" id="UP000065807"/>
    </source>
</evidence>
<name>A0A0K2SL43_LIMPI</name>
<dbReference type="SUPFAM" id="SSF51621">
    <property type="entry name" value="Phosphoenolpyruvate/pyruvate domain"/>
    <property type="match status" value="1"/>
</dbReference>
<dbReference type="RefSeq" id="WP_158509610.1">
    <property type="nucleotide sequence ID" value="NZ_AP014924.1"/>
</dbReference>
<dbReference type="InterPro" id="IPR040442">
    <property type="entry name" value="Pyrv_kinase-like_dom_sf"/>
</dbReference>
<dbReference type="Pfam" id="PF03328">
    <property type="entry name" value="HpcH_HpaI"/>
    <property type="match status" value="1"/>
</dbReference>
<evidence type="ECO:0000256" key="3">
    <source>
        <dbReference type="ARBA" id="ARBA00023239"/>
    </source>
</evidence>
<organism evidence="5 6">
    <name type="scientific">Limnochorda pilosa</name>
    <dbReference type="NCBI Taxonomy" id="1555112"/>
    <lineage>
        <taxon>Bacteria</taxon>
        <taxon>Bacillati</taxon>
        <taxon>Bacillota</taxon>
        <taxon>Limnochordia</taxon>
        <taxon>Limnochordales</taxon>
        <taxon>Limnochordaceae</taxon>
        <taxon>Limnochorda</taxon>
    </lineage>
</organism>
<dbReference type="InterPro" id="IPR015813">
    <property type="entry name" value="Pyrv/PenolPyrv_kinase-like_dom"/>
</dbReference>
<keyword evidence="2" id="KW-0479">Metal-binding</keyword>
<reference evidence="6" key="1">
    <citation type="submission" date="2015-07" db="EMBL/GenBank/DDBJ databases">
        <title>Complete genome sequence and phylogenetic analysis of Limnochorda pilosa.</title>
        <authorList>
            <person name="Watanabe M."/>
            <person name="Kojima H."/>
            <person name="Fukui M."/>
        </authorList>
    </citation>
    <scope>NUCLEOTIDE SEQUENCE [LARGE SCALE GENOMIC DNA]</scope>
    <source>
        <strain evidence="6">HC45</strain>
    </source>
</reference>
<gene>
    <name evidence="5" type="ORF">LIP_1979</name>
</gene>
<protein>
    <submittedName>
        <fullName evidence="5">Aldolase</fullName>
    </submittedName>
</protein>
<dbReference type="GO" id="GO:0016832">
    <property type="term" value="F:aldehyde-lyase activity"/>
    <property type="evidence" value="ECO:0007669"/>
    <property type="project" value="TreeGrafter"/>
</dbReference>
<dbReference type="KEGG" id="lpil:LIP_1979"/>
<reference evidence="6" key="2">
    <citation type="journal article" date="2016" name="Int. J. Syst. Evol. Microbiol.">
        <title>Complete genome sequence and cell structure of Limnochorda pilosa, a Gram-negative spore-former within the phylum Firmicutes.</title>
        <authorList>
            <person name="Watanabe M."/>
            <person name="Kojima H."/>
            <person name="Fukui M."/>
        </authorList>
    </citation>
    <scope>NUCLEOTIDE SEQUENCE [LARGE SCALE GENOMIC DNA]</scope>
    <source>
        <strain evidence="6">HC45</strain>
    </source>
</reference>
<dbReference type="Gene3D" id="3.20.20.60">
    <property type="entry name" value="Phosphoenolpyruvate-binding domains"/>
    <property type="match status" value="1"/>
</dbReference>
<dbReference type="PATRIC" id="fig|1555112.3.peg.2013"/>
<dbReference type="AlphaFoldDB" id="A0A0K2SL43"/>